<keyword evidence="1" id="KW-0472">Membrane</keyword>
<dbReference type="PANTHER" id="PTHR40763:SF4">
    <property type="entry name" value="DUF1707 DOMAIN-CONTAINING PROTEIN"/>
    <property type="match status" value="1"/>
</dbReference>
<evidence type="ECO:0000313" key="4">
    <source>
        <dbReference type="Proteomes" id="UP000317039"/>
    </source>
</evidence>
<feature type="domain" description="DUF1707" evidence="2">
    <location>
        <begin position="42"/>
        <end position="94"/>
    </location>
</feature>
<sequence length="298" mass="31847">MCAMRSARADICYWTPREWCCAPSPSPDRPTVMSDTRRHSGLRVRDSDRVDACALLDAAHAEGELTDAEYAQRSAAAMRARTFGDLDTLIGDLQIPRNLADAPVVRVQRRKPARRWQAAAATVVVAGLLGAMGGCAARTTAPDPPLLEPTTGVGLASFLATYRDRYGDLTADEMSLYPQYALVERAVDAGRTVRLRYDEQGFSSTDTARDDDAAAFDLADLDVRGFAAVMAGAPETLRVPGGAISHIVIHRPPGANPADPGAKVNPPVVFVYAKDGSRGGYLELTLAGEVLAVHPAED</sequence>
<dbReference type="InterPro" id="IPR012551">
    <property type="entry name" value="DUF1707_SHOCT-like"/>
</dbReference>
<keyword evidence="1" id="KW-0812">Transmembrane</keyword>
<organism evidence="3 4">
    <name type="scientific">Nocardia otitidiscaviarum</name>
    <dbReference type="NCBI Taxonomy" id="1823"/>
    <lineage>
        <taxon>Bacteria</taxon>
        <taxon>Bacillati</taxon>
        <taxon>Actinomycetota</taxon>
        <taxon>Actinomycetes</taxon>
        <taxon>Mycobacteriales</taxon>
        <taxon>Nocardiaceae</taxon>
        <taxon>Nocardia</taxon>
    </lineage>
</organism>
<dbReference type="PANTHER" id="PTHR40763">
    <property type="entry name" value="MEMBRANE PROTEIN-RELATED"/>
    <property type="match status" value="1"/>
</dbReference>
<evidence type="ECO:0000313" key="3">
    <source>
        <dbReference type="EMBL" id="QDP82842.1"/>
    </source>
</evidence>
<name>A0A516NV99_9NOCA</name>
<feature type="transmembrane region" description="Helical" evidence="1">
    <location>
        <begin position="116"/>
        <end position="134"/>
    </location>
</feature>
<dbReference type="AlphaFoldDB" id="A0A516NV99"/>
<dbReference type="KEGG" id="nod:FOH10_33115"/>
<dbReference type="Pfam" id="PF08044">
    <property type="entry name" value="DUF1707"/>
    <property type="match status" value="1"/>
</dbReference>
<dbReference type="Proteomes" id="UP000317039">
    <property type="component" value="Chromosome"/>
</dbReference>
<evidence type="ECO:0000256" key="1">
    <source>
        <dbReference type="SAM" id="Phobius"/>
    </source>
</evidence>
<reference evidence="3 4" key="1">
    <citation type="submission" date="2019-07" db="EMBL/GenBank/DDBJ databases">
        <title>Complete Genome Sequence and Methylome Analysis of Nocardia otitidis-caviarum NEB252.</title>
        <authorList>
            <person name="Fomenkov A."/>
            <person name="Anton B.P."/>
            <person name="Vincze T."/>
            <person name="Roberts R.J."/>
        </authorList>
    </citation>
    <scope>NUCLEOTIDE SEQUENCE [LARGE SCALE GENOMIC DNA]</scope>
    <source>
        <strain evidence="3 4">NEB252</strain>
    </source>
</reference>
<evidence type="ECO:0000259" key="2">
    <source>
        <dbReference type="Pfam" id="PF08044"/>
    </source>
</evidence>
<accession>A0A516NV99</accession>
<protein>
    <submittedName>
        <fullName evidence="3">DUF1707 domain-containing protein</fullName>
    </submittedName>
</protein>
<proteinExistence type="predicted"/>
<dbReference type="EMBL" id="CP041695">
    <property type="protein sequence ID" value="QDP82842.1"/>
    <property type="molecule type" value="Genomic_DNA"/>
</dbReference>
<gene>
    <name evidence="3" type="ORF">FOH10_33115</name>
</gene>
<keyword evidence="1" id="KW-1133">Transmembrane helix</keyword>